<accession>A0A2H0WQF9</accession>
<name>A0A2H0WQF9_9BACT</name>
<dbReference type="EMBL" id="PEZI01000009">
    <property type="protein sequence ID" value="PIS14857.1"/>
    <property type="molecule type" value="Genomic_DNA"/>
</dbReference>
<gene>
    <name evidence="1" type="ORF">COT64_00425</name>
</gene>
<dbReference type="AlphaFoldDB" id="A0A2H0WQF9"/>
<dbReference type="Proteomes" id="UP000230775">
    <property type="component" value="Unassembled WGS sequence"/>
</dbReference>
<evidence type="ECO:0000313" key="2">
    <source>
        <dbReference type="Proteomes" id="UP000230775"/>
    </source>
</evidence>
<evidence type="ECO:0000313" key="1">
    <source>
        <dbReference type="EMBL" id="PIS14857.1"/>
    </source>
</evidence>
<proteinExistence type="predicted"/>
<reference evidence="2" key="1">
    <citation type="submission" date="2017-09" db="EMBL/GenBank/DDBJ databases">
        <title>Depth-based differentiation of microbial function through sediment-hosted aquifers and enrichment of novel symbionts in the deep terrestrial subsurface.</title>
        <authorList>
            <person name="Probst A.J."/>
            <person name="Ladd B."/>
            <person name="Jarett J.K."/>
            <person name="Geller-Mcgrath D.E."/>
            <person name="Sieber C.M.K."/>
            <person name="Emerson J.B."/>
            <person name="Anantharaman K."/>
            <person name="Thomas B.C."/>
            <person name="Malmstrom R."/>
            <person name="Stieglmeier M."/>
            <person name="Klingl A."/>
            <person name="Woyke T."/>
            <person name="Ryan C.M."/>
            <person name="Banfield J.F."/>
        </authorList>
    </citation>
    <scope>NUCLEOTIDE SEQUENCE [LARGE SCALE GENOMIC DNA]</scope>
</reference>
<protein>
    <submittedName>
        <fullName evidence="1">Uncharacterized protein</fullName>
    </submittedName>
</protein>
<organism evidence="1 2">
    <name type="scientific">Candidatus Shapirobacteria bacterium CG09_land_8_20_14_0_10_39_12</name>
    <dbReference type="NCBI Taxonomy" id="1974885"/>
    <lineage>
        <taxon>Bacteria</taxon>
        <taxon>Candidatus Shapironibacteriota</taxon>
    </lineage>
</organism>
<comment type="caution">
    <text evidence="1">The sequence shown here is derived from an EMBL/GenBank/DDBJ whole genome shotgun (WGS) entry which is preliminary data.</text>
</comment>
<sequence>MDIQIKKLKPRQGKIFETLVNSPVFWNLIQEAQNRIKNSKSKFDEERTLFEESEKIIKKLLLPSDWVLTIKRCLTAGKLSSPTIPNCQIFFERNFKTGGTELFLKIFSKTTLKDIERNWKNIRKFQKLLLEIQAKEISEQELQVYKWKKEGKKSNWITSVNGGGITTLTGNSVNQIYRRVKKLLG</sequence>